<organism evidence="2 3">
    <name type="scientific">Setomelanomma holmii</name>
    <dbReference type="NCBI Taxonomy" id="210430"/>
    <lineage>
        <taxon>Eukaryota</taxon>
        <taxon>Fungi</taxon>
        <taxon>Dikarya</taxon>
        <taxon>Ascomycota</taxon>
        <taxon>Pezizomycotina</taxon>
        <taxon>Dothideomycetes</taxon>
        <taxon>Pleosporomycetidae</taxon>
        <taxon>Pleosporales</taxon>
        <taxon>Pleosporineae</taxon>
        <taxon>Phaeosphaeriaceae</taxon>
        <taxon>Setomelanomma</taxon>
    </lineage>
</organism>
<feature type="compositionally biased region" description="Polar residues" evidence="1">
    <location>
        <begin position="63"/>
        <end position="86"/>
    </location>
</feature>
<comment type="caution">
    <text evidence="2">The sequence shown here is derived from an EMBL/GenBank/DDBJ whole genome shotgun (WGS) entry which is preliminary data.</text>
</comment>
<name>A0A9P4LPZ6_9PLEO</name>
<protein>
    <submittedName>
        <fullName evidence="2">Uncharacterized protein</fullName>
    </submittedName>
</protein>
<keyword evidence="3" id="KW-1185">Reference proteome</keyword>
<accession>A0A9P4LPZ6</accession>
<feature type="region of interest" description="Disordered" evidence="1">
    <location>
        <begin position="366"/>
        <end position="436"/>
    </location>
</feature>
<reference evidence="2" key="1">
    <citation type="journal article" date="2020" name="Stud. Mycol.">
        <title>101 Dothideomycetes genomes: a test case for predicting lifestyles and emergence of pathogens.</title>
        <authorList>
            <person name="Haridas S."/>
            <person name="Albert R."/>
            <person name="Binder M."/>
            <person name="Bloem J."/>
            <person name="Labutti K."/>
            <person name="Salamov A."/>
            <person name="Andreopoulos B."/>
            <person name="Baker S."/>
            <person name="Barry K."/>
            <person name="Bills G."/>
            <person name="Bluhm B."/>
            <person name="Cannon C."/>
            <person name="Castanera R."/>
            <person name="Culley D."/>
            <person name="Daum C."/>
            <person name="Ezra D."/>
            <person name="Gonzalez J."/>
            <person name="Henrissat B."/>
            <person name="Kuo A."/>
            <person name="Liang C."/>
            <person name="Lipzen A."/>
            <person name="Lutzoni F."/>
            <person name="Magnuson J."/>
            <person name="Mondo S."/>
            <person name="Nolan M."/>
            <person name="Ohm R."/>
            <person name="Pangilinan J."/>
            <person name="Park H.-J."/>
            <person name="Ramirez L."/>
            <person name="Alfaro M."/>
            <person name="Sun H."/>
            <person name="Tritt A."/>
            <person name="Yoshinaga Y."/>
            <person name="Zwiers L.-H."/>
            <person name="Turgeon B."/>
            <person name="Goodwin S."/>
            <person name="Spatafora J."/>
            <person name="Crous P."/>
            <person name="Grigoriev I."/>
        </authorList>
    </citation>
    <scope>NUCLEOTIDE SEQUENCE</scope>
    <source>
        <strain evidence="2">CBS 110217</strain>
    </source>
</reference>
<evidence type="ECO:0000313" key="3">
    <source>
        <dbReference type="Proteomes" id="UP000799777"/>
    </source>
</evidence>
<sequence length="541" mass="60094">MAFGCPLQPGYLAFFLWQFMRWPSLMNSSECADLPSPRTADLIEVLMSNAGSIRYELNRPTVDGSTPEQSIAPRQTSDLTKPSASDQGHGVPTAVSRKSRVDTAQGRQVNHSSMKPSKRSKTRAQNQQLTSTALSAFGFEIDFAETFRPEKDYEDTIPSDSDADNFDDYYGGSTYTEAIRPDGKNLAAAGSFQRKLGELARNLPVLKQLDFEHIDPQCMEDEYDDYFEVRLLLGEQVEKIGDPAKADWAYFRRHPHGATTPTFLIIADPPANSTGGAAGVQQEQWKGMGWDELAKNVKAGTLQLRCPFADVYDTEPLLRALVKYSFLVISAAAKPTPFIHDILNNTAFDMDLEKACERLRGDDKLVDHTNKARSKQSRNPKRSLSAVGQEAPPERRMKLQPAMHSPLEGPGHFSDNRNARSDGKSNKESVENEDVSEDEYWAELWMELFEPEPEVPGWVDEPFAAGNITVDATTTCSGVGHSAPHTRVTDVAHSATSLQPSLEPFLTKEEAAELLEAMEAKKQKCIAKYDAKMAGIRRRII</sequence>
<feature type="compositionally biased region" description="Basic and acidic residues" evidence="1">
    <location>
        <begin position="414"/>
        <end position="430"/>
    </location>
</feature>
<dbReference type="AlphaFoldDB" id="A0A9P4LPZ6"/>
<evidence type="ECO:0000256" key="1">
    <source>
        <dbReference type="SAM" id="MobiDB-lite"/>
    </source>
</evidence>
<feature type="compositionally biased region" description="Polar residues" evidence="1">
    <location>
        <begin position="105"/>
        <end position="115"/>
    </location>
</feature>
<evidence type="ECO:0000313" key="2">
    <source>
        <dbReference type="EMBL" id="KAF2031364.1"/>
    </source>
</evidence>
<dbReference type="Proteomes" id="UP000799777">
    <property type="component" value="Unassembled WGS sequence"/>
</dbReference>
<gene>
    <name evidence="2" type="ORF">EK21DRAFT_88079</name>
</gene>
<dbReference type="EMBL" id="ML978181">
    <property type="protein sequence ID" value="KAF2031364.1"/>
    <property type="molecule type" value="Genomic_DNA"/>
</dbReference>
<feature type="region of interest" description="Disordered" evidence="1">
    <location>
        <begin position="58"/>
        <end position="128"/>
    </location>
</feature>
<proteinExistence type="predicted"/>
<feature type="compositionally biased region" description="Basic residues" evidence="1">
    <location>
        <begin position="371"/>
        <end position="381"/>
    </location>
</feature>